<keyword evidence="3" id="KW-0489">Methyltransferase</keyword>
<sequence length="252" mass="28102">MTPPPTAGPDSHHPPPSQVPPRKLAERHAMAAVLPFAPAGAGPQVLLATPGDSGLRHRLHAEHPDLIQTLFSPQAVRWGIHPDDPPPRRVDVVIDPRHLPWPDASLSSIIGVDVLARLRCPARLLTEVDRVLRPGGHLALVEPWLGPWGQILHRLIRRQRVHPGLDPWFSAVPHQGFRPGTAITCLLKRADELPRHAPGLILTLCEPFGGPSDLWRQATPRWLEREDRWPRWLRRILGSRVLLVLERQAGSV</sequence>
<dbReference type="Proteomes" id="UP000544872">
    <property type="component" value="Unassembled WGS sequence"/>
</dbReference>
<evidence type="ECO:0000256" key="1">
    <source>
        <dbReference type="SAM" id="MobiDB-lite"/>
    </source>
</evidence>
<feature type="domain" description="Methyltransferase type 11" evidence="2">
    <location>
        <begin position="92"/>
        <end position="139"/>
    </location>
</feature>
<evidence type="ECO:0000259" key="2">
    <source>
        <dbReference type="Pfam" id="PF08241"/>
    </source>
</evidence>
<dbReference type="GO" id="GO:0032259">
    <property type="term" value="P:methylation"/>
    <property type="evidence" value="ECO:0007669"/>
    <property type="project" value="UniProtKB-KW"/>
</dbReference>
<dbReference type="AlphaFoldDB" id="A0A7W9ZFW0"/>
<accession>A0A7W9ZFW0</accession>
<evidence type="ECO:0000313" key="3">
    <source>
        <dbReference type="EMBL" id="MBB6210756.1"/>
    </source>
</evidence>
<dbReference type="EMBL" id="JACIIX010000007">
    <property type="protein sequence ID" value="MBB6210756.1"/>
    <property type="molecule type" value="Genomic_DNA"/>
</dbReference>
<dbReference type="GO" id="GO:0008757">
    <property type="term" value="F:S-adenosylmethionine-dependent methyltransferase activity"/>
    <property type="evidence" value="ECO:0007669"/>
    <property type="project" value="InterPro"/>
</dbReference>
<reference evidence="3 4" key="1">
    <citation type="submission" date="2020-08" db="EMBL/GenBank/DDBJ databases">
        <title>Genomic Encyclopedia of Type Strains, Phase IV (KMG-IV): sequencing the most valuable type-strain genomes for metagenomic binning, comparative biology and taxonomic classification.</title>
        <authorList>
            <person name="Goeker M."/>
        </authorList>
    </citation>
    <scope>NUCLEOTIDE SEQUENCE [LARGE SCALE GENOMIC DNA]</scope>
    <source>
        <strain evidence="3 4">DSM 11590</strain>
    </source>
</reference>
<dbReference type="Gene3D" id="3.40.50.150">
    <property type="entry name" value="Vaccinia Virus protein VP39"/>
    <property type="match status" value="1"/>
</dbReference>
<proteinExistence type="predicted"/>
<gene>
    <name evidence="3" type="ORF">FHS48_002181</name>
</gene>
<keyword evidence="4" id="KW-1185">Reference proteome</keyword>
<dbReference type="InterPro" id="IPR013216">
    <property type="entry name" value="Methyltransf_11"/>
</dbReference>
<comment type="caution">
    <text evidence="3">The sequence shown here is derived from an EMBL/GenBank/DDBJ whole genome shotgun (WGS) entry which is preliminary data.</text>
</comment>
<dbReference type="RefSeq" id="WP_184263580.1">
    <property type="nucleotide sequence ID" value="NZ_JACIIX010000007.1"/>
</dbReference>
<name>A0A7W9ZFW0_NOVIT</name>
<organism evidence="3 4">
    <name type="scientific">Novispirillum itersonii</name>
    <name type="common">Aquaspirillum itersonii</name>
    <dbReference type="NCBI Taxonomy" id="189"/>
    <lineage>
        <taxon>Bacteria</taxon>
        <taxon>Pseudomonadati</taxon>
        <taxon>Pseudomonadota</taxon>
        <taxon>Alphaproteobacteria</taxon>
        <taxon>Rhodospirillales</taxon>
        <taxon>Novispirillaceae</taxon>
        <taxon>Novispirillum</taxon>
    </lineage>
</organism>
<evidence type="ECO:0000313" key="4">
    <source>
        <dbReference type="Proteomes" id="UP000544872"/>
    </source>
</evidence>
<dbReference type="SUPFAM" id="SSF53335">
    <property type="entry name" value="S-adenosyl-L-methionine-dependent methyltransferases"/>
    <property type="match status" value="1"/>
</dbReference>
<dbReference type="Pfam" id="PF08241">
    <property type="entry name" value="Methyltransf_11"/>
    <property type="match status" value="1"/>
</dbReference>
<keyword evidence="3" id="KW-0808">Transferase</keyword>
<protein>
    <submittedName>
        <fullName evidence="3">SAM-dependent methyltransferase</fullName>
    </submittedName>
</protein>
<feature type="region of interest" description="Disordered" evidence="1">
    <location>
        <begin position="1"/>
        <end position="21"/>
    </location>
</feature>
<dbReference type="InterPro" id="IPR029063">
    <property type="entry name" value="SAM-dependent_MTases_sf"/>
</dbReference>